<reference evidence="2" key="3">
    <citation type="submission" date="2020-06" db="EMBL/GenBank/DDBJ databases">
        <title>Helianthus annuus Genome sequencing and assembly Release 2.</title>
        <authorList>
            <person name="Gouzy J."/>
            <person name="Langlade N."/>
            <person name="Munos S."/>
        </authorList>
    </citation>
    <scope>NUCLEOTIDE SEQUENCE</scope>
    <source>
        <tissue evidence="2">Leaves</tissue>
    </source>
</reference>
<dbReference type="InParanoid" id="A0A251T6X4"/>
<dbReference type="Gramene" id="mRNA:HanXRQr2_Chr17g0794601">
    <property type="protein sequence ID" value="mRNA:HanXRQr2_Chr17g0794601"/>
    <property type="gene ID" value="HanXRQr2_Chr17g0794601"/>
</dbReference>
<keyword evidence="4" id="KW-1185">Reference proteome</keyword>
<sequence>MWWRRWCFDGGCCGVTSSVSLGSSFLLRLKMTLMTGVAVDGGGGVVGLGFGSGFRYGSGRLTTRGQWRCYSGLRIFVGLVNHESDMFQLLQVQFGVLCFHSRLRIQIMLQEDSVQIMVSVRACSKLGQKLVQVDLFRVSGSSQGGQRVNLVSVRVNPVKPSPHGSTLGQQQSTLGQLTRPGMS</sequence>
<dbReference type="AlphaFoldDB" id="A0A251T6X4"/>
<dbReference type="EMBL" id="CM007900">
    <property type="protein sequence ID" value="OTG06553.1"/>
    <property type="molecule type" value="Genomic_DNA"/>
</dbReference>
<proteinExistence type="predicted"/>
<reference evidence="3" key="2">
    <citation type="submission" date="2017-02" db="EMBL/GenBank/DDBJ databases">
        <title>Sunflower complete genome.</title>
        <authorList>
            <person name="Langlade N."/>
            <person name="Munos S."/>
        </authorList>
    </citation>
    <scope>NUCLEOTIDE SEQUENCE [LARGE SCALE GENOMIC DNA]</scope>
    <source>
        <tissue evidence="3">Leaves</tissue>
    </source>
</reference>
<dbReference type="Proteomes" id="UP000215914">
    <property type="component" value="Chromosome 11"/>
</dbReference>
<evidence type="ECO:0000313" key="2">
    <source>
        <dbReference type="EMBL" id="KAF5754733.1"/>
    </source>
</evidence>
<organism evidence="3 4">
    <name type="scientific">Helianthus annuus</name>
    <name type="common">Common sunflower</name>
    <dbReference type="NCBI Taxonomy" id="4232"/>
    <lineage>
        <taxon>Eukaryota</taxon>
        <taxon>Viridiplantae</taxon>
        <taxon>Streptophyta</taxon>
        <taxon>Embryophyta</taxon>
        <taxon>Tracheophyta</taxon>
        <taxon>Spermatophyta</taxon>
        <taxon>Magnoliopsida</taxon>
        <taxon>eudicotyledons</taxon>
        <taxon>Gunneridae</taxon>
        <taxon>Pentapetalae</taxon>
        <taxon>asterids</taxon>
        <taxon>campanulids</taxon>
        <taxon>Asterales</taxon>
        <taxon>Asteraceae</taxon>
        <taxon>Asteroideae</taxon>
        <taxon>Heliantheae alliance</taxon>
        <taxon>Heliantheae</taxon>
        <taxon>Helianthus</taxon>
    </lineage>
</organism>
<protein>
    <submittedName>
        <fullName evidence="3">Uncharacterized protein</fullName>
    </submittedName>
</protein>
<evidence type="ECO:0000313" key="3">
    <source>
        <dbReference type="EMBL" id="OTG06553.1"/>
    </source>
</evidence>
<feature type="compositionally biased region" description="Low complexity" evidence="1">
    <location>
        <begin position="164"/>
        <end position="183"/>
    </location>
</feature>
<evidence type="ECO:0000313" key="4">
    <source>
        <dbReference type="Proteomes" id="UP000215914"/>
    </source>
</evidence>
<reference evidence="2 4" key="1">
    <citation type="journal article" date="2017" name="Nature">
        <title>The sunflower genome provides insights into oil metabolism, flowering and Asterid evolution.</title>
        <authorList>
            <person name="Badouin H."/>
            <person name="Gouzy J."/>
            <person name="Grassa C.J."/>
            <person name="Murat F."/>
            <person name="Staton S.E."/>
            <person name="Cottret L."/>
            <person name="Lelandais-Briere C."/>
            <person name="Owens G.L."/>
            <person name="Carrere S."/>
            <person name="Mayjonade B."/>
            <person name="Legrand L."/>
            <person name="Gill N."/>
            <person name="Kane N.C."/>
            <person name="Bowers J.E."/>
            <person name="Hubner S."/>
            <person name="Bellec A."/>
            <person name="Berard A."/>
            <person name="Berges H."/>
            <person name="Blanchet N."/>
            <person name="Boniface M.C."/>
            <person name="Brunel D."/>
            <person name="Catrice O."/>
            <person name="Chaidir N."/>
            <person name="Claudel C."/>
            <person name="Donnadieu C."/>
            <person name="Faraut T."/>
            <person name="Fievet G."/>
            <person name="Helmstetter N."/>
            <person name="King M."/>
            <person name="Knapp S.J."/>
            <person name="Lai Z."/>
            <person name="Le Paslier M.C."/>
            <person name="Lippi Y."/>
            <person name="Lorenzon L."/>
            <person name="Mandel J.R."/>
            <person name="Marage G."/>
            <person name="Marchand G."/>
            <person name="Marquand E."/>
            <person name="Bret-Mestries E."/>
            <person name="Morien E."/>
            <person name="Nambeesan S."/>
            <person name="Nguyen T."/>
            <person name="Pegot-Espagnet P."/>
            <person name="Pouilly N."/>
            <person name="Raftis F."/>
            <person name="Sallet E."/>
            <person name="Schiex T."/>
            <person name="Thomas J."/>
            <person name="Vandecasteele C."/>
            <person name="Vares D."/>
            <person name="Vear F."/>
            <person name="Vautrin S."/>
            <person name="Crespi M."/>
            <person name="Mangin B."/>
            <person name="Burke J.M."/>
            <person name="Salse J."/>
            <person name="Munos S."/>
            <person name="Vincourt P."/>
            <person name="Rieseberg L.H."/>
            <person name="Langlade N.B."/>
        </authorList>
    </citation>
    <scope>NUCLEOTIDE SEQUENCE [LARGE SCALE GENOMIC DNA]</scope>
    <source>
        <strain evidence="4">cv. SF193</strain>
        <tissue evidence="2">Leaves</tissue>
    </source>
</reference>
<accession>A0A251T6X4</accession>
<feature type="region of interest" description="Disordered" evidence="1">
    <location>
        <begin position="159"/>
        <end position="183"/>
    </location>
</feature>
<dbReference type="EMBL" id="MNCJ02000332">
    <property type="protein sequence ID" value="KAF5754733.1"/>
    <property type="molecule type" value="Genomic_DNA"/>
</dbReference>
<gene>
    <name evidence="3" type="ORF">HannXRQ_Chr11g0320611</name>
    <name evidence="2" type="ORF">HanXRQr2_Chr17g0794601</name>
</gene>
<name>A0A251T6X4_HELAN</name>
<evidence type="ECO:0000256" key="1">
    <source>
        <dbReference type="SAM" id="MobiDB-lite"/>
    </source>
</evidence>